<dbReference type="PROSITE" id="PS50082">
    <property type="entry name" value="WD_REPEATS_2"/>
    <property type="match status" value="1"/>
</dbReference>
<dbReference type="SUPFAM" id="SSF50969">
    <property type="entry name" value="YVTN repeat-like/Quinoprotein amine dehydrogenase"/>
    <property type="match status" value="1"/>
</dbReference>
<evidence type="ECO:0000256" key="3">
    <source>
        <dbReference type="PROSITE-ProRule" id="PRU00221"/>
    </source>
</evidence>
<gene>
    <name evidence="5" type="ORF">CMC5_077090</name>
</gene>
<dbReference type="SMART" id="SM00320">
    <property type="entry name" value="WD40"/>
    <property type="match status" value="4"/>
</dbReference>
<dbReference type="SUPFAM" id="SSF50998">
    <property type="entry name" value="Quinoprotein alcohol dehydrogenase-like"/>
    <property type="match status" value="1"/>
</dbReference>
<dbReference type="KEGG" id="ccro:CMC5_077090"/>
<feature type="region of interest" description="Disordered" evidence="4">
    <location>
        <begin position="924"/>
        <end position="954"/>
    </location>
</feature>
<keyword evidence="1 3" id="KW-0853">WD repeat</keyword>
<evidence type="ECO:0000313" key="6">
    <source>
        <dbReference type="Proteomes" id="UP000067626"/>
    </source>
</evidence>
<dbReference type="InterPro" id="IPR011047">
    <property type="entry name" value="Quinoprotein_ADH-like_sf"/>
</dbReference>
<dbReference type="SUPFAM" id="SSF63829">
    <property type="entry name" value="Calcium-dependent phosphotriesterase"/>
    <property type="match status" value="1"/>
</dbReference>
<evidence type="ECO:0000256" key="2">
    <source>
        <dbReference type="ARBA" id="ARBA00022737"/>
    </source>
</evidence>
<name>A0A0K1ES43_CHOCO</name>
<dbReference type="Proteomes" id="UP000067626">
    <property type="component" value="Chromosome"/>
</dbReference>
<organism evidence="5 6">
    <name type="scientific">Chondromyces crocatus</name>
    <dbReference type="NCBI Taxonomy" id="52"/>
    <lineage>
        <taxon>Bacteria</taxon>
        <taxon>Pseudomonadati</taxon>
        <taxon>Myxococcota</taxon>
        <taxon>Polyangia</taxon>
        <taxon>Polyangiales</taxon>
        <taxon>Polyangiaceae</taxon>
        <taxon>Chondromyces</taxon>
    </lineage>
</organism>
<evidence type="ECO:0000256" key="1">
    <source>
        <dbReference type="ARBA" id="ARBA00022574"/>
    </source>
</evidence>
<reference evidence="5 6" key="1">
    <citation type="submission" date="2015-07" db="EMBL/GenBank/DDBJ databases">
        <title>Genome analysis of myxobacterium Chondromyces crocatus Cm c5 reveals a high potential for natural compound synthesis and the genetic basis for the loss of fruiting body formation.</title>
        <authorList>
            <person name="Zaburannyi N."/>
            <person name="Bunk B."/>
            <person name="Maier J."/>
            <person name="Overmann J."/>
            <person name="Mueller R."/>
        </authorList>
    </citation>
    <scope>NUCLEOTIDE SEQUENCE [LARGE SCALE GENOMIC DNA]</scope>
    <source>
        <strain evidence="5 6">Cm c5</strain>
    </source>
</reference>
<dbReference type="Pfam" id="PF00400">
    <property type="entry name" value="WD40"/>
    <property type="match status" value="1"/>
</dbReference>
<dbReference type="InterPro" id="IPR015943">
    <property type="entry name" value="WD40/YVTN_repeat-like_dom_sf"/>
</dbReference>
<feature type="compositionally biased region" description="Basic and acidic residues" evidence="4">
    <location>
        <begin position="924"/>
        <end position="939"/>
    </location>
</feature>
<dbReference type="InterPro" id="IPR001680">
    <property type="entry name" value="WD40_rpt"/>
</dbReference>
<dbReference type="PANTHER" id="PTHR19848">
    <property type="entry name" value="WD40 REPEAT PROTEIN"/>
    <property type="match status" value="1"/>
</dbReference>
<protein>
    <submittedName>
        <fullName evidence="5">Uncharacterized protein</fullName>
    </submittedName>
</protein>
<feature type="repeat" description="WD" evidence="3">
    <location>
        <begin position="573"/>
        <end position="606"/>
    </location>
</feature>
<dbReference type="AlphaFoldDB" id="A0A0K1ES43"/>
<dbReference type="Gene3D" id="2.130.10.10">
    <property type="entry name" value="YVTN repeat-like/Quinoprotein amine dehydrogenase"/>
    <property type="match status" value="4"/>
</dbReference>
<accession>A0A0K1ES43</accession>
<evidence type="ECO:0000256" key="4">
    <source>
        <dbReference type="SAM" id="MobiDB-lite"/>
    </source>
</evidence>
<keyword evidence="6" id="KW-1185">Reference proteome</keyword>
<keyword evidence="2" id="KW-0677">Repeat</keyword>
<dbReference type="EMBL" id="CP012159">
    <property type="protein sequence ID" value="AKT43477.1"/>
    <property type="molecule type" value="Genomic_DNA"/>
</dbReference>
<dbReference type="InterPro" id="IPR011044">
    <property type="entry name" value="Quino_amine_DH_bsu"/>
</dbReference>
<proteinExistence type="predicted"/>
<dbReference type="STRING" id="52.CMC5_077090"/>
<evidence type="ECO:0000313" key="5">
    <source>
        <dbReference type="EMBL" id="AKT43477.1"/>
    </source>
</evidence>
<dbReference type="PANTHER" id="PTHR19848:SF8">
    <property type="entry name" value="F-BOX AND WD REPEAT DOMAIN CONTAINING 7"/>
    <property type="match status" value="1"/>
</dbReference>
<sequence>MSPGMRAFLLPGGEECQHLAFRPDGGAVAMASHRGVGVMSLPEGHVRSLGLQPSSLQAMVWTEAGLTLADAEGGTVLVDEAGRVRAEAAGVGVLAVGQGALLRLRTPEGAARYGGTPALEVLDASTLGLQRSLPLEGQVLAVQGAHALVASSRGVTLVDWERGRELHRAELPDLPSGSWVRRDAVSVALAPDGRRYVVSGHDHAWLGELGSAPRWLPEHGVCAFLPEGILVGASLLDEGGSPQAVLRLTGLPLLTRAVAVSADGRWVALQHQGALYVHALGTLGARQAARPGAVRPVTALALSPDGRCLAGTTTQGELLFWDTEAGKLRAAVDTRNHDAAALGFTADGRLLVGTSRGVEVWDPEGPRRLESWMTPELTHVRTLSVRGDRALAVGRERAVLFDAAGGALAVFGPWKEASQRNVTLVGGDLHPSGEAVLLLREREEALLLGAQGEAQGSLPPLRHGVFHAGGEALLTSDGRGSELRRFPLQDEPTETRADFELAASMRQGLLWAKRQDLGVFPLDAQAPTWVRRFHDPIGALAVGLGTQTIYTSGEARWIAERDLRDGRLRRALPAGSGGQVRALALDPSGELLAVGDGEGRIHLWRLGAVPERLSMLDGTSLQPEGTLFDPGEMGPVQALAFPGALVAVCGHHMLHWVSPGTMALDRNVCARRDVHARGLSADGRRAWNGGEFFGLGDEVEVLDVDTGQTLAKMPGPLGSDQRIALSPQGDRLLMTSSPGQGTEIALWSVQGPRRLATLHVDRPIRQARFLPDGSVGMWLDAPAPDDEDEGVSGPGLLCRWDVAACVVERWLPSTLGLTDAHGVEVGGGRALFWGWGPQQIVDLASGERIAALSPHELASVTAGALSADGRVAVTADGLGEIRVWDASTGAWRASFCSTLDGGTWVRTAEVVRDVPGPHWKDQAAETRAAHEQRALLHDDEHDDEQEAGREGERG</sequence>